<evidence type="ECO:0000313" key="2">
    <source>
        <dbReference type="Proteomes" id="UP000623467"/>
    </source>
</evidence>
<gene>
    <name evidence="1" type="ORF">MSAN_01349600</name>
</gene>
<protein>
    <submittedName>
        <fullName evidence="1">Uncharacterized protein</fullName>
    </submittedName>
</protein>
<dbReference type="EMBL" id="JACAZH010000010">
    <property type="protein sequence ID" value="KAF7357533.1"/>
    <property type="molecule type" value="Genomic_DNA"/>
</dbReference>
<comment type="caution">
    <text evidence="1">The sequence shown here is derived from an EMBL/GenBank/DDBJ whole genome shotgun (WGS) entry which is preliminary data.</text>
</comment>
<keyword evidence="2" id="KW-1185">Reference proteome</keyword>
<sequence>MPLSSALPSSHMAADSRDSVPVYHLSSLAGLLQSQSKTINFFETASIEDTRGAHDDRSGARIVNRLSTLFSRGTTQRKSLLSGPDLWLSMVSSFSWHPVIMTATKDDTDVFDGAQSTRAEDYGFEKGGSWARETVGTTHDLRVLLLFPNFNLEIIVIHSKSVIASKVSHNKKIQTPFQSS</sequence>
<organism evidence="1 2">
    <name type="scientific">Mycena sanguinolenta</name>
    <dbReference type="NCBI Taxonomy" id="230812"/>
    <lineage>
        <taxon>Eukaryota</taxon>
        <taxon>Fungi</taxon>
        <taxon>Dikarya</taxon>
        <taxon>Basidiomycota</taxon>
        <taxon>Agaricomycotina</taxon>
        <taxon>Agaricomycetes</taxon>
        <taxon>Agaricomycetidae</taxon>
        <taxon>Agaricales</taxon>
        <taxon>Marasmiineae</taxon>
        <taxon>Mycenaceae</taxon>
        <taxon>Mycena</taxon>
    </lineage>
</organism>
<evidence type="ECO:0000313" key="1">
    <source>
        <dbReference type="EMBL" id="KAF7357533.1"/>
    </source>
</evidence>
<accession>A0A8H6YD58</accession>
<dbReference type="Proteomes" id="UP000623467">
    <property type="component" value="Unassembled WGS sequence"/>
</dbReference>
<dbReference type="AlphaFoldDB" id="A0A8H6YD58"/>
<reference evidence="1" key="1">
    <citation type="submission" date="2020-05" db="EMBL/GenBank/DDBJ databases">
        <title>Mycena genomes resolve the evolution of fungal bioluminescence.</title>
        <authorList>
            <person name="Tsai I.J."/>
        </authorList>
    </citation>
    <scope>NUCLEOTIDE SEQUENCE</scope>
    <source>
        <strain evidence="1">160909Yilan</strain>
    </source>
</reference>
<proteinExistence type="predicted"/>
<name>A0A8H6YD58_9AGAR</name>